<evidence type="ECO:0000313" key="1">
    <source>
        <dbReference type="EMBL" id="CAI9585218.1"/>
    </source>
</evidence>
<accession>A0ABN9EKR7</accession>
<organism evidence="1 2">
    <name type="scientific">Staurois parvus</name>
    <dbReference type="NCBI Taxonomy" id="386267"/>
    <lineage>
        <taxon>Eukaryota</taxon>
        <taxon>Metazoa</taxon>
        <taxon>Chordata</taxon>
        <taxon>Craniata</taxon>
        <taxon>Vertebrata</taxon>
        <taxon>Euteleostomi</taxon>
        <taxon>Amphibia</taxon>
        <taxon>Batrachia</taxon>
        <taxon>Anura</taxon>
        <taxon>Neobatrachia</taxon>
        <taxon>Ranoidea</taxon>
        <taxon>Ranidae</taxon>
        <taxon>Staurois</taxon>
    </lineage>
</organism>
<comment type="caution">
    <text evidence="1">The sequence shown here is derived from an EMBL/GenBank/DDBJ whole genome shotgun (WGS) entry which is preliminary data.</text>
</comment>
<dbReference type="Proteomes" id="UP001162483">
    <property type="component" value="Unassembled WGS sequence"/>
</dbReference>
<protein>
    <submittedName>
        <fullName evidence="1">Uncharacterized protein</fullName>
    </submittedName>
</protein>
<dbReference type="EMBL" id="CATNWA010015629">
    <property type="protein sequence ID" value="CAI9585218.1"/>
    <property type="molecule type" value="Genomic_DNA"/>
</dbReference>
<evidence type="ECO:0000313" key="2">
    <source>
        <dbReference type="Proteomes" id="UP001162483"/>
    </source>
</evidence>
<gene>
    <name evidence="1" type="ORF">SPARVUS_LOCUS10151775</name>
</gene>
<name>A0ABN9EKR7_9NEOB</name>
<feature type="non-terminal residue" evidence="1">
    <location>
        <position position="1"/>
    </location>
</feature>
<sequence length="68" mass="7696">KPTTVKSVCICSKACLLYSLWNLSSYHVKTLFDSVFFDPPLLPVPPSCLLIRHIVWSHSAHAQFSVYC</sequence>
<reference evidence="1" key="1">
    <citation type="submission" date="2023-05" db="EMBL/GenBank/DDBJ databases">
        <authorList>
            <person name="Stuckert A."/>
        </authorList>
    </citation>
    <scope>NUCLEOTIDE SEQUENCE</scope>
</reference>
<proteinExistence type="predicted"/>
<keyword evidence="2" id="KW-1185">Reference proteome</keyword>